<dbReference type="STRING" id="223184.AS25_04720"/>
<sequence>MSAHAVAHRQPVWAAQRRRVPGAPADLTLHVLHLEDVSSWAFSAVDCLTEDELSRACALQDSHTRELFVVSRVALRHVLAHRLGCAAHEVPISHDPRTGAPHEVHGRAAAVSGSRGDAGPELAASSALGHVRPVRFSVSRTAGVIALVTAQRAVGVDVERLQSEVEANVLLDVLHPADRARLSRVRGRRRAVAVTRTWVRVEALVKGWRTGLSRDPASIHVGSAARADYGRGWSVSDVRTTARENARLAVAWRTDPAPQG</sequence>
<organism evidence="3 4">
    <name type="scientific">Kocuria marina</name>
    <dbReference type="NCBI Taxonomy" id="223184"/>
    <lineage>
        <taxon>Bacteria</taxon>
        <taxon>Bacillati</taxon>
        <taxon>Actinomycetota</taxon>
        <taxon>Actinomycetes</taxon>
        <taxon>Micrococcales</taxon>
        <taxon>Micrococcaceae</taxon>
        <taxon>Kocuria</taxon>
    </lineage>
</organism>
<dbReference type="GO" id="GO:0000287">
    <property type="term" value="F:magnesium ion binding"/>
    <property type="evidence" value="ECO:0007669"/>
    <property type="project" value="InterPro"/>
</dbReference>
<dbReference type="Proteomes" id="UP000030664">
    <property type="component" value="Unassembled WGS sequence"/>
</dbReference>
<name>A0A0B0DCB3_9MICC</name>
<dbReference type="AlphaFoldDB" id="A0A0B0DCB3"/>
<dbReference type="GO" id="GO:0008897">
    <property type="term" value="F:holo-[acyl-carrier-protein] synthase activity"/>
    <property type="evidence" value="ECO:0007669"/>
    <property type="project" value="InterPro"/>
</dbReference>
<dbReference type="InterPro" id="IPR008278">
    <property type="entry name" value="4-PPantetheinyl_Trfase_dom"/>
</dbReference>
<dbReference type="Pfam" id="PF01648">
    <property type="entry name" value="ACPS"/>
    <property type="match status" value="1"/>
</dbReference>
<dbReference type="eggNOG" id="COG2091">
    <property type="taxonomic scope" value="Bacteria"/>
</dbReference>
<gene>
    <name evidence="3" type="ORF">AS25_04720</name>
</gene>
<keyword evidence="1 3" id="KW-0808">Transferase</keyword>
<dbReference type="SUPFAM" id="SSF56214">
    <property type="entry name" value="4'-phosphopantetheinyl transferase"/>
    <property type="match status" value="2"/>
</dbReference>
<dbReference type="Gene3D" id="3.90.470.20">
    <property type="entry name" value="4'-phosphopantetheinyl transferase domain"/>
    <property type="match status" value="1"/>
</dbReference>
<reference evidence="3 4" key="1">
    <citation type="submission" date="2014-09" db="EMBL/GenBank/DDBJ databases">
        <title>High-quality draft genome sequence of Kocuria marina SO9-6, an actinobacterium isolated from a copper mine.</title>
        <authorList>
            <person name="Castro D.B."/>
            <person name="Pereira L.B."/>
            <person name="Silva M.V."/>
            <person name="Silva B.P."/>
            <person name="Zanardi B.R."/>
            <person name="Carlos C."/>
            <person name="Belgini D.R."/>
            <person name="Limache E.G."/>
            <person name="Lacerda G.V."/>
            <person name="Nery M.B."/>
            <person name="Gomes M.B."/>
            <person name="Souza S."/>
            <person name="Silva T.M."/>
            <person name="Rodrigues V.D."/>
            <person name="Paulino L.C."/>
            <person name="Vicentini R."/>
            <person name="Ferraz L.F."/>
            <person name="Ottoboni L.M."/>
        </authorList>
    </citation>
    <scope>NUCLEOTIDE SEQUENCE [LARGE SCALE GENOMIC DNA]</scope>
    <source>
        <strain evidence="3 4">SO9-6</strain>
    </source>
</reference>
<evidence type="ECO:0000313" key="3">
    <source>
        <dbReference type="EMBL" id="KHE75053.1"/>
    </source>
</evidence>
<accession>A0A0B0DCB3</accession>
<protein>
    <submittedName>
        <fullName evidence="3">Phosphopantetheinyl transferase</fullName>
    </submittedName>
</protein>
<dbReference type="EMBL" id="JROM01000016">
    <property type="protein sequence ID" value="KHE75053.1"/>
    <property type="molecule type" value="Genomic_DNA"/>
</dbReference>
<dbReference type="InterPro" id="IPR037143">
    <property type="entry name" value="4-PPantetheinyl_Trfase_dom_sf"/>
</dbReference>
<proteinExistence type="predicted"/>
<comment type="caution">
    <text evidence="3">The sequence shown here is derived from an EMBL/GenBank/DDBJ whole genome shotgun (WGS) entry which is preliminary data.</text>
</comment>
<feature type="domain" description="4'-phosphopantetheinyl transferase" evidence="2">
    <location>
        <begin position="153"/>
        <end position="224"/>
    </location>
</feature>
<evidence type="ECO:0000313" key="4">
    <source>
        <dbReference type="Proteomes" id="UP000030664"/>
    </source>
</evidence>
<evidence type="ECO:0000259" key="2">
    <source>
        <dbReference type="Pfam" id="PF01648"/>
    </source>
</evidence>
<evidence type="ECO:0000256" key="1">
    <source>
        <dbReference type="ARBA" id="ARBA00022679"/>
    </source>
</evidence>
<dbReference type="RefSeq" id="WP_035962156.1">
    <property type="nucleotide sequence ID" value="NZ_JROM01000016.1"/>
</dbReference>